<proteinExistence type="predicted"/>
<organism evidence="2 3">
    <name type="scientific">Ideonella azotifigens</name>
    <dbReference type="NCBI Taxonomy" id="513160"/>
    <lineage>
        <taxon>Bacteria</taxon>
        <taxon>Pseudomonadati</taxon>
        <taxon>Pseudomonadota</taxon>
        <taxon>Betaproteobacteria</taxon>
        <taxon>Burkholderiales</taxon>
        <taxon>Sphaerotilaceae</taxon>
        <taxon>Ideonella</taxon>
    </lineage>
</organism>
<dbReference type="Pfam" id="PF02190">
    <property type="entry name" value="LON_substr_bdg"/>
    <property type="match status" value="1"/>
</dbReference>
<dbReference type="InterPro" id="IPR015947">
    <property type="entry name" value="PUA-like_sf"/>
</dbReference>
<dbReference type="EMBL" id="BAAAEW010000022">
    <property type="protein sequence ID" value="GAA0755918.1"/>
    <property type="molecule type" value="Genomic_DNA"/>
</dbReference>
<reference evidence="2 3" key="1">
    <citation type="journal article" date="2019" name="Int. J. Syst. Evol. Microbiol.">
        <title>The Global Catalogue of Microorganisms (GCM) 10K type strain sequencing project: providing services to taxonomists for standard genome sequencing and annotation.</title>
        <authorList>
            <consortium name="The Broad Institute Genomics Platform"/>
            <consortium name="The Broad Institute Genome Sequencing Center for Infectious Disease"/>
            <person name="Wu L."/>
            <person name="Ma J."/>
        </authorList>
    </citation>
    <scope>NUCLEOTIDE SEQUENCE [LARGE SCALE GENOMIC DNA]</scope>
    <source>
        <strain evidence="2 3">JCM 15503</strain>
    </source>
</reference>
<evidence type="ECO:0000259" key="1">
    <source>
        <dbReference type="PROSITE" id="PS51787"/>
    </source>
</evidence>
<keyword evidence="3" id="KW-1185">Reference proteome</keyword>
<dbReference type="SMART" id="SM00464">
    <property type="entry name" value="LON"/>
    <property type="match status" value="1"/>
</dbReference>
<sequence>MPFPTQDLPLFPLQSVLFPGGRLALKIFEARYLDLISRCLREGTGFGVVGLSQGSEVLQPSQAGQPVRFEPVGVLARLQAAEAEGTNLLKIWCEGGPRFKLLGDAVQQQGLWVAPQVAWLDDDLPTPPGDRFAEAAAALGRALDALEAMQPPVPALAQTPRRLEDAGWVANRWCELLPISRVAKQKLMELDEPLTRLGLVDDFLRKQKVI</sequence>
<dbReference type="PANTHER" id="PTHR46732:SF8">
    <property type="entry name" value="ATP-DEPENDENT PROTEASE LA (LON) DOMAIN PROTEIN"/>
    <property type="match status" value="1"/>
</dbReference>
<dbReference type="Gene3D" id="1.10.4060.10">
    <property type="entry name" value="BPP1347 like domain"/>
    <property type="match status" value="1"/>
</dbReference>
<dbReference type="InterPro" id="IPR003111">
    <property type="entry name" value="Lon_prtase_N"/>
</dbReference>
<comment type="caution">
    <text evidence="2">The sequence shown here is derived from an EMBL/GenBank/DDBJ whole genome shotgun (WGS) entry which is preliminary data.</text>
</comment>
<feature type="domain" description="Lon N-terminal" evidence="1">
    <location>
        <begin position="8"/>
        <end position="208"/>
    </location>
</feature>
<dbReference type="Proteomes" id="UP001500279">
    <property type="component" value="Unassembled WGS sequence"/>
</dbReference>
<dbReference type="PROSITE" id="PS51787">
    <property type="entry name" value="LON_N"/>
    <property type="match status" value="1"/>
</dbReference>
<dbReference type="Gene3D" id="2.30.130.40">
    <property type="entry name" value="LON domain-like"/>
    <property type="match status" value="1"/>
</dbReference>
<gene>
    <name evidence="2" type="ORF">GCM10009107_33870</name>
</gene>
<dbReference type="InterPro" id="IPR046336">
    <property type="entry name" value="Lon_prtase_N_sf"/>
</dbReference>
<evidence type="ECO:0000313" key="3">
    <source>
        <dbReference type="Proteomes" id="UP001500279"/>
    </source>
</evidence>
<protein>
    <submittedName>
        <fullName evidence="2">LON peptidase substrate-binding domain-containing protein</fullName>
    </submittedName>
</protein>
<name>A0ABN1K653_9BURK</name>
<dbReference type="SUPFAM" id="SSF88697">
    <property type="entry name" value="PUA domain-like"/>
    <property type="match status" value="1"/>
</dbReference>
<dbReference type="RefSeq" id="WP_231011971.1">
    <property type="nucleotide sequence ID" value="NZ_BAAAEW010000022.1"/>
</dbReference>
<accession>A0ABN1K653</accession>
<dbReference type="PANTHER" id="PTHR46732">
    <property type="entry name" value="ATP-DEPENDENT PROTEASE LA (LON) DOMAIN PROTEIN"/>
    <property type="match status" value="1"/>
</dbReference>
<evidence type="ECO:0000313" key="2">
    <source>
        <dbReference type="EMBL" id="GAA0755918.1"/>
    </source>
</evidence>